<evidence type="ECO:0000313" key="2">
    <source>
        <dbReference type="EMBL" id="KAG2630806.1"/>
    </source>
</evidence>
<keyword evidence="3" id="KW-1185">Reference proteome</keyword>
<accession>A0A8T0VBB1</accession>
<feature type="region of interest" description="Disordered" evidence="1">
    <location>
        <begin position="53"/>
        <end position="114"/>
    </location>
</feature>
<proteinExistence type="predicted"/>
<protein>
    <submittedName>
        <fullName evidence="2">Uncharacterized protein</fullName>
    </submittedName>
</protein>
<dbReference type="AlphaFoldDB" id="A0A8T0VBB1"/>
<gene>
    <name evidence="2" type="ORF">PVAP13_3KG550701</name>
</gene>
<evidence type="ECO:0000256" key="1">
    <source>
        <dbReference type="SAM" id="MobiDB-lite"/>
    </source>
</evidence>
<name>A0A8T0VBB1_PANVG</name>
<comment type="caution">
    <text evidence="2">The sequence shown here is derived from an EMBL/GenBank/DDBJ whole genome shotgun (WGS) entry which is preliminary data.</text>
</comment>
<dbReference type="EMBL" id="CM029041">
    <property type="protein sequence ID" value="KAG2630806.1"/>
    <property type="molecule type" value="Genomic_DNA"/>
</dbReference>
<reference evidence="2" key="1">
    <citation type="submission" date="2020-05" db="EMBL/GenBank/DDBJ databases">
        <title>WGS assembly of Panicum virgatum.</title>
        <authorList>
            <person name="Lovell J.T."/>
            <person name="Jenkins J."/>
            <person name="Shu S."/>
            <person name="Juenger T.E."/>
            <person name="Schmutz J."/>
        </authorList>
    </citation>
    <scope>NUCLEOTIDE SEQUENCE</scope>
    <source>
        <strain evidence="2">AP13</strain>
    </source>
</reference>
<organism evidence="2 3">
    <name type="scientific">Panicum virgatum</name>
    <name type="common">Blackwell switchgrass</name>
    <dbReference type="NCBI Taxonomy" id="38727"/>
    <lineage>
        <taxon>Eukaryota</taxon>
        <taxon>Viridiplantae</taxon>
        <taxon>Streptophyta</taxon>
        <taxon>Embryophyta</taxon>
        <taxon>Tracheophyta</taxon>
        <taxon>Spermatophyta</taxon>
        <taxon>Magnoliopsida</taxon>
        <taxon>Liliopsida</taxon>
        <taxon>Poales</taxon>
        <taxon>Poaceae</taxon>
        <taxon>PACMAD clade</taxon>
        <taxon>Panicoideae</taxon>
        <taxon>Panicodae</taxon>
        <taxon>Paniceae</taxon>
        <taxon>Panicinae</taxon>
        <taxon>Panicum</taxon>
        <taxon>Panicum sect. Hiantes</taxon>
    </lineage>
</organism>
<dbReference type="Proteomes" id="UP000823388">
    <property type="component" value="Chromosome 3K"/>
</dbReference>
<sequence length="114" mass="12314">MEKFDQTKLAQYKNRLTLDVAFSLSACPSSPPPLPRNLFSTRVLDLPRIPTAIPSRDHAATPLAPRNSQVSQGSLRLPPLLAIPSPRLDPTPDSTRRGAPPPPPPPRLAAAGER</sequence>
<evidence type="ECO:0000313" key="3">
    <source>
        <dbReference type="Proteomes" id="UP000823388"/>
    </source>
</evidence>